<dbReference type="GO" id="GO:0010181">
    <property type="term" value="F:FMN binding"/>
    <property type="evidence" value="ECO:0007669"/>
    <property type="project" value="TreeGrafter"/>
</dbReference>
<organism evidence="2 3">
    <name type="scientific">Rhizobium esperanzae</name>
    <dbReference type="NCBI Taxonomy" id="1967781"/>
    <lineage>
        <taxon>Bacteria</taxon>
        <taxon>Pseudomonadati</taxon>
        <taxon>Pseudomonadota</taxon>
        <taxon>Alphaproteobacteria</taxon>
        <taxon>Hyphomicrobiales</taxon>
        <taxon>Rhizobiaceae</taxon>
        <taxon>Rhizobium/Agrobacterium group</taxon>
        <taxon>Rhizobium</taxon>
    </lineage>
</organism>
<comment type="caution">
    <text evidence="2">The sequence shown here is derived from an EMBL/GenBank/DDBJ whole genome shotgun (WGS) entry which is preliminary data.</text>
</comment>
<dbReference type="AlphaFoldDB" id="A0A7W6USQ2"/>
<protein>
    <submittedName>
        <fullName evidence="2">Chromate reductase</fullName>
    </submittedName>
</protein>
<dbReference type="GO" id="GO:0016491">
    <property type="term" value="F:oxidoreductase activity"/>
    <property type="evidence" value="ECO:0007669"/>
    <property type="project" value="InterPro"/>
</dbReference>
<feature type="domain" description="NADPH-dependent FMN reductase-like" evidence="1">
    <location>
        <begin position="3"/>
        <end position="145"/>
    </location>
</feature>
<dbReference type="EMBL" id="JACIHI010000025">
    <property type="protein sequence ID" value="MBB4443595.1"/>
    <property type="molecule type" value="Genomic_DNA"/>
</dbReference>
<dbReference type="PANTHER" id="PTHR30543">
    <property type="entry name" value="CHROMATE REDUCTASE"/>
    <property type="match status" value="1"/>
</dbReference>
<dbReference type="SUPFAM" id="SSF52218">
    <property type="entry name" value="Flavoproteins"/>
    <property type="match status" value="1"/>
</dbReference>
<dbReference type="Pfam" id="PF03358">
    <property type="entry name" value="FMN_red"/>
    <property type="match status" value="1"/>
</dbReference>
<evidence type="ECO:0000259" key="1">
    <source>
        <dbReference type="Pfam" id="PF03358"/>
    </source>
</evidence>
<dbReference type="RefSeq" id="WP_184502014.1">
    <property type="nucleotide sequence ID" value="NZ_JACIHI010000025.1"/>
</dbReference>
<dbReference type="InterPro" id="IPR050712">
    <property type="entry name" value="NAD(P)H-dep_reductase"/>
</dbReference>
<dbReference type="PANTHER" id="PTHR30543:SF21">
    <property type="entry name" value="NAD(P)H-DEPENDENT FMN REDUCTASE LOT6"/>
    <property type="match status" value="1"/>
</dbReference>
<dbReference type="InterPro" id="IPR005025">
    <property type="entry name" value="FMN_Rdtase-like_dom"/>
</dbReference>
<evidence type="ECO:0000313" key="3">
    <source>
        <dbReference type="Proteomes" id="UP000533724"/>
    </source>
</evidence>
<reference evidence="2 3" key="1">
    <citation type="submission" date="2020-08" db="EMBL/GenBank/DDBJ databases">
        <title>Genomic Encyclopedia of Type Strains, Phase IV (KMG-V): Genome sequencing to study the core and pangenomes of soil and plant-associated prokaryotes.</title>
        <authorList>
            <person name="Whitman W."/>
        </authorList>
    </citation>
    <scope>NUCLEOTIDE SEQUENCE [LARGE SCALE GENOMIC DNA]</scope>
    <source>
        <strain evidence="2 3">SEMIA 414</strain>
    </source>
</reference>
<dbReference type="InterPro" id="IPR029039">
    <property type="entry name" value="Flavoprotein-like_sf"/>
</dbReference>
<sequence length="187" mass="20917">MKKVAVIVGSLRRDSINKKFAKVLAHLAKDRLHFDIVDLSNIPLYNDDLWETVPESILELKRRISQADGVLFVSPEYNRSFTPVLKNAIDWGTRPYGKNVFSNKPGAVVGTSPGAIGSAVGQSQLRTVLASIHVVTMGQPEVYLSWKEDLFDADLNIVNESTRSFLETWVDHFARWIDRMGGELTSS</sequence>
<gene>
    <name evidence="2" type="ORF">GGE15_006901</name>
</gene>
<proteinExistence type="predicted"/>
<name>A0A7W6USQ2_9HYPH</name>
<evidence type="ECO:0000313" key="2">
    <source>
        <dbReference type="EMBL" id="MBB4443595.1"/>
    </source>
</evidence>
<dbReference type="Proteomes" id="UP000533724">
    <property type="component" value="Unassembled WGS sequence"/>
</dbReference>
<dbReference type="Gene3D" id="3.40.50.360">
    <property type="match status" value="1"/>
</dbReference>
<dbReference type="GO" id="GO:0005829">
    <property type="term" value="C:cytosol"/>
    <property type="evidence" value="ECO:0007669"/>
    <property type="project" value="TreeGrafter"/>
</dbReference>
<accession>A0A7W6USQ2</accession>